<keyword evidence="2 6" id="KW-0699">rRNA-binding</keyword>
<dbReference type="GO" id="GO:0022627">
    <property type="term" value="C:cytosolic small ribosomal subunit"/>
    <property type="evidence" value="ECO:0007669"/>
    <property type="project" value="UniProtKB-UniRule"/>
</dbReference>
<dbReference type="InterPro" id="IPR000266">
    <property type="entry name" value="Ribosomal_uS17"/>
</dbReference>
<name>A0A0F3MHL2_9RICK</name>
<reference evidence="8 9" key="1">
    <citation type="submission" date="2015-02" db="EMBL/GenBank/DDBJ databases">
        <title>Genome Sequencing of Rickettsiales.</title>
        <authorList>
            <person name="Daugherty S.C."/>
            <person name="Su Q."/>
            <person name="Abolude K."/>
            <person name="Beier-Sexton M."/>
            <person name="Carlyon J.A."/>
            <person name="Carter R."/>
            <person name="Day N.P."/>
            <person name="Dumler S.J."/>
            <person name="Dyachenko V."/>
            <person name="Godinez A."/>
            <person name="Kurtti T.J."/>
            <person name="Lichay M."/>
            <person name="Mullins K.E."/>
            <person name="Ott S."/>
            <person name="Pappas-Brown V."/>
            <person name="Paris D.H."/>
            <person name="Patel P."/>
            <person name="Richards A.L."/>
            <person name="Sadzewicz L."/>
            <person name="Sears K."/>
            <person name="Seidman D."/>
            <person name="Sengamalay N."/>
            <person name="Stenos J."/>
            <person name="Tallon L.J."/>
            <person name="Vincent G."/>
            <person name="Fraser C.M."/>
            <person name="Munderloh U."/>
            <person name="Dunning-Hotopp J.C."/>
        </authorList>
    </citation>
    <scope>NUCLEOTIDE SEQUENCE [LARGE SCALE GENOMIC DNA]</scope>
    <source>
        <strain evidence="8 9">Fuller</strain>
    </source>
</reference>
<evidence type="ECO:0000256" key="7">
    <source>
        <dbReference type="RuleBase" id="RU003872"/>
    </source>
</evidence>
<keyword evidence="3 6" id="KW-0694">RNA-binding</keyword>
<dbReference type="SUPFAM" id="SSF50249">
    <property type="entry name" value="Nucleic acid-binding proteins"/>
    <property type="match status" value="1"/>
</dbReference>
<keyword evidence="4 6" id="KW-0689">Ribosomal protein</keyword>
<dbReference type="AlphaFoldDB" id="A0A0F3MHL2"/>
<evidence type="ECO:0000256" key="1">
    <source>
        <dbReference type="ARBA" id="ARBA00010254"/>
    </source>
</evidence>
<evidence type="ECO:0000256" key="4">
    <source>
        <dbReference type="ARBA" id="ARBA00022980"/>
    </source>
</evidence>
<dbReference type="GO" id="GO:0019843">
    <property type="term" value="F:rRNA binding"/>
    <property type="evidence" value="ECO:0007669"/>
    <property type="project" value="UniProtKB-UniRule"/>
</dbReference>
<protein>
    <recommendedName>
        <fullName evidence="6">Small ribosomal subunit protein uS17</fullName>
    </recommendedName>
</protein>
<dbReference type="PANTHER" id="PTHR10744:SF1">
    <property type="entry name" value="SMALL RIBOSOMAL SUBUNIT PROTEIN US17M"/>
    <property type="match status" value="1"/>
</dbReference>
<evidence type="ECO:0000256" key="6">
    <source>
        <dbReference type="HAMAP-Rule" id="MF_01345"/>
    </source>
</evidence>
<accession>A0A0F3MHL2</accession>
<sequence length="80" mass="9387">MPRRILQGQVVSAKPDKTIIVKVERKFKHPLYQKTIKRARKYAVHDPNNLYNEGDRVTIIESRPVSKTKCWLVLEGKEEN</sequence>
<keyword evidence="9" id="KW-1185">Reference proteome</keyword>
<evidence type="ECO:0000256" key="2">
    <source>
        <dbReference type="ARBA" id="ARBA00022730"/>
    </source>
</evidence>
<dbReference type="PROSITE" id="PS00056">
    <property type="entry name" value="RIBOSOMAL_S17"/>
    <property type="match status" value="1"/>
</dbReference>
<dbReference type="GO" id="GO:0003735">
    <property type="term" value="F:structural constituent of ribosome"/>
    <property type="evidence" value="ECO:0007669"/>
    <property type="project" value="UniProtKB-UniRule"/>
</dbReference>
<gene>
    <name evidence="6 8" type="primary">rpsQ</name>
    <name evidence="8" type="ORF">OCHUTO_0900</name>
</gene>
<comment type="caution">
    <text evidence="8">The sequence shown here is derived from an EMBL/GenBank/DDBJ whole genome shotgun (WGS) entry which is preliminary data.</text>
</comment>
<dbReference type="InterPro" id="IPR012340">
    <property type="entry name" value="NA-bd_OB-fold"/>
</dbReference>
<dbReference type="PATRIC" id="fig|1359168.3.peg.628"/>
<dbReference type="InterPro" id="IPR019984">
    <property type="entry name" value="Ribosomal_uS17_bact/chlr"/>
</dbReference>
<dbReference type="PANTHER" id="PTHR10744">
    <property type="entry name" value="40S RIBOSOMAL PROTEIN S11 FAMILY MEMBER"/>
    <property type="match status" value="1"/>
</dbReference>
<dbReference type="HAMAP" id="MF_01345_B">
    <property type="entry name" value="Ribosomal_uS17_B"/>
    <property type="match status" value="1"/>
</dbReference>
<comment type="similarity">
    <text evidence="1 6 7">Belongs to the universal ribosomal protein uS17 family.</text>
</comment>
<dbReference type="PRINTS" id="PR00973">
    <property type="entry name" value="RIBOSOMALS17"/>
</dbReference>
<dbReference type="NCBIfam" id="NF004123">
    <property type="entry name" value="PRK05610.1"/>
    <property type="match status" value="1"/>
</dbReference>
<proteinExistence type="inferred from homology"/>
<dbReference type="STRING" id="1359168.OCHUTO_0900"/>
<dbReference type="Proteomes" id="UP000033616">
    <property type="component" value="Unassembled WGS sequence"/>
</dbReference>
<organism evidence="8 9">
    <name type="scientific">Orientia chuto str. Dubai</name>
    <dbReference type="NCBI Taxonomy" id="1359168"/>
    <lineage>
        <taxon>Bacteria</taxon>
        <taxon>Pseudomonadati</taxon>
        <taxon>Pseudomonadota</taxon>
        <taxon>Alphaproteobacteria</taxon>
        <taxon>Rickettsiales</taxon>
        <taxon>Rickettsiaceae</taxon>
        <taxon>Rickettsieae</taxon>
        <taxon>Orientia</taxon>
    </lineage>
</organism>
<dbReference type="InterPro" id="IPR019979">
    <property type="entry name" value="Ribosomal_uS17_CS"/>
</dbReference>
<dbReference type="EMBL" id="LANP01000025">
    <property type="protein sequence ID" value="KJV55253.1"/>
    <property type="molecule type" value="Genomic_DNA"/>
</dbReference>
<dbReference type="Gene3D" id="2.40.50.140">
    <property type="entry name" value="Nucleic acid-binding proteins"/>
    <property type="match status" value="1"/>
</dbReference>
<dbReference type="CDD" id="cd00364">
    <property type="entry name" value="Ribosomal_uS17"/>
    <property type="match status" value="1"/>
</dbReference>
<dbReference type="OrthoDB" id="9811714at2"/>
<keyword evidence="5 6" id="KW-0687">Ribonucleoprotein</keyword>
<comment type="function">
    <text evidence="6">One of the primary rRNA binding proteins, it binds specifically to the 5'-end of 16S ribosomal RNA.</text>
</comment>
<dbReference type="Pfam" id="PF00366">
    <property type="entry name" value="Ribosomal_S17"/>
    <property type="match status" value="1"/>
</dbReference>
<dbReference type="GO" id="GO:0006412">
    <property type="term" value="P:translation"/>
    <property type="evidence" value="ECO:0007669"/>
    <property type="project" value="UniProtKB-UniRule"/>
</dbReference>
<evidence type="ECO:0000313" key="8">
    <source>
        <dbReference type="EMBL" id="KJV55253.1"/>
    </source>
</evidence>
<evidence type="ECO:0000313" key="9">
    <source>
        <dbReference type="Proteomes" id="UP000033616"/>
    </source>
</evidence>
<comment type="subunit">
    <text evidence="6">Part of the 30S ribosomal subunit.</text>
</comment>
<evidence type="ECO:0000256" key="5">
    <source>
        <dbReference type="ARBA" id="ARBA00023274"/>
    </source>
</evidence>
<dbReference type="RefSeq" id="WP_045797497.1">
    <property type="nucleotide sequence ID" value="NZ_LANP01000025.1"/>
</dbReference>
<dbReference type="NCBIfam" id="TIGR03635">
    <property type="entry name" value="uS17_bact"/>
    <property type="match status" value="1"/>
</dbReference>
<evidence type="ECO:0000256" key="3">
    <source>
        <dbReference type="ARBA" id="ARBA00022884"/>
    </source>
</evidence>